<dbReference type="FunFam" id="3.40.1440.10:FF:000006">
    <property type="entry name" value="Structure-specific endonuclease subunit SLX1"/>
    <property type="match status" value="1"/>
</dbReference>
<comment type="subcellular location">
    <subcellularLocation>
        <location evidence="8">Nucleus</location>
    </subcellularLocation>
</comment>
<dbReference type="SUPFAM" id="SSF82771">
    <property type="entry name" value="GIY-YIG endonuclease"/>
    <property type="match status" value="1"/>
</dbReference>
<organism evidence="11 12">
    <name type="scientific">Pseudovirgaria hyperparasitica</name>
    <dbReference type="NCBI Taxonomy" id="470096"/>
    <lineage>
        <taxon>Eukaryota</taxon>
        <taxon>Fungi</taxon>
        <taxon>Dikarya</taxon>
        <taxon>Ascomycota</taxon>
        <taxon>Pezizomycotina</taxon>
        <taxon>Dothideomycetes</taxon>
        <taxon>Dothideomycetes incertae sedis</taxon>
        <taxon>Acrospermales</taxon>
        <taxon>Acrospermaceae</taxon>
        <taxon>Pseudovirgaria</taxon>
    </lineage>
</organism>
<evidence type="ECO:0000256" key="4">
    <source>
        <dbReference type="ARBA" id="ARBA00022801"/>
    </source>
</evidence>
<feature type="region of interest" description="Disordered" evidence="9">
    <location>
        <begin position="318"/>
        <end position="339"/>
    </location>
</feature>
<evidence type="ECO:0000256" key="8">
    <source>
        <dbReference type="HAMAP-Rule" id="MF_03100"/>
    </source>
</evidence>
<proteinExistence type="inferred from homology"/>
<evidence type="ECO:0000259" key="10">
    <source>
        <dbReference type="PROSITE" id="PS50164"/>
    </source>
</evidence>
<dbReference type="AlphaFoldDB" id="A0A6A6VY86"/>
<keyword evidence="1 8" id="KW-0540">Nuclease</keyword>
<sequence length="383" mass="43031">MMDKPIPAFYCCYLLRSTVQPKASLYIGSTPNPVRRIKQHNGITKGGAWRTASENGNGTKRPWEMCLLVTGFPSKIAALQFEWAWQHAHKTRHIAAEVKSPSKQRRPAVTLPKGLKHLNLLLRAQSFSRWPLTLEFFDEGVHGRWRVFDKQIEKTLGKPLDTRIVVHSIAGQPSLPPKLQGQLPESARGLYALNVAYEDVKAHYEKSLDLLNRDRPPHCEVCRTRINPKESMVLVCPQGKCESVSHLVCLSKRFLAENPETNALIPKSGKCPLCQTKLEWRTLVQELTLRERGEKEIIQLLKKKRKRVVEEMEADDVLDEGLDGELDSGNEEAVEAPEPFVAGSMLGDSYVLISSDDDSEGDPSPLKPAALKRHNLGHLSHPP</sequence>
<dbReference type="OrthoDB" id="24645at2759"/>
<dbReference type="GO" id="GO:0000724">
    <property type="term" value="P:double-strand break repair via homologous recombination"/>
    <property type="evidence" value="ECO:0007669"/>
    <property type="project" value="TreeGrafter"/>
</dbReference>
<dbReference type="GO" id="GO:0017108">
    <property type="term" value="F:5'-flap endonuclease activity"/>
    <property type="evidence" value="ECO:0007669"/>
    <property type="project" value="InterPro"/>
</dbReference>
<keyword evidence="7 8" id="KW-0539">Nucleus</keyword>
<evidence type="ECO:0000256" key="6">
    <source>
        <dbReference type="ARBA" id="ARBA00023204"/>
    </source>
</evidence>
<dbReference type="GO" id="GO:0008821">
    <property type="term" value="F:crossover junction DNA endonuclease activity"/>
    <property type="evidence" value="ECO:0007669"/>
    <property type="project" value="TreeGrafter"/>
</dbReference>
<dbReference type="Pfam" id="PF01541">
    <property type="entry name" value="GIY-YIG"/>
    <property type="match status" value="1"/>
</dbReference>
<keyword evidence="4 8" id="KW-0378">Hydrolase</keyword>
<evidence type="ECO:0000256" key="1">
    <source>
        <dbReference type="ARBA" id="ARBA00022722"/>
    </source>
</evidence>
<dbReference type="PANTHER" id="PTHR20208:SF10">
    <property type="entry name" value="STRUCTURE-SPECIFIC ENDONUCLEASE SUBUNIT SLX1"/>
    <property type="match status" value="1"/>
</dbReference>
<dbReference type="Pfam" id="PF21202">
    <property type="entry name" value="SLX1_C"/>
    <property type="match status" value="1"/>
</dbReference>
<dbReference type="EMBL" id="ML996579">
    <property type="protein sequence ID" value="KAF2754809.1"/>
    <property type="molecule type" value="Genomic_DNA"/>
</dbReference>
<dbReference type="GO" id="GO:0033557">
    <property type="term" value="C:Slx1-Slx4 complex"/>
    <property type="evidence" value="ECO:0007669"/>
    <property type="project" value="UniProtKB-UniRule"/>
</dbReference>
<comment type="caution">
    <text evidence="8">Lacks conserved residue(s) required for the propagation of feature annotation.</text>
</comment>
<dbReference type="HAMAP" id="MF_03100">
    <property type="entry name" value="Endonuc_su_Slx1"/>
    <property type="match status" value="1"/>
</dbReference>
<comment type="similarity">
    <text evidence="8">Belongs to the SLX1 family.</text>
</comment>
<dbReference type="InterPro" id="IPR027520">
    <property type="entry name" value="Slx1"/>
</dbReference>
<comment type="subunit">
    <text evidence="8">Forms a heterodimer with SLX4.</text>
</comment>
<keyword evidence="3 8" id="KW-0227">DNA damage</keyword>
<dbReference type="PANTHER" id="PTHR20208">
    <property type="entry name" value="STRUCTURE-SPECIFIC ENDONUCLEASE SUBUNIT SLX1"/>
    <property type="match status" value="1"/>
</dbReference>
<feature type="domain" description="GIY-YIG" evidence="10">
    <location>
        <begin position="8"/>
        <end position="95"/>
    </location>
</feature>
<evidence type="ECO:0000256" key="2">
    <source>
        <dbReference type="ARBA" id="ARBA00022759"/>
    </source>
</evidence>
<keyword evidence="6 8" id="KW-0234">DNA repair</keyword>
<dbReference type="InterPro" id="IPR050381">
    <property type="entry name" value="SLX1_endonuclease"/>
</dbReference>
<dbReference type="InterPro" id="IPR035901">
    <property type="entry name" value="GIY-YIG_endonuc_sf"/>
</dbReference>
<comment type="cofactor">
    <cofactor evidence="8">
        <name>a divalent metal cation</name>
        <dbReference type="ChEBI" id="CHEBI:60240"/>
    </cofactor>
</comment>
<dbReference type="InterPro" id="IPR013083">
    <property type="entry name" value="Znf_RING/FYVE/PHD"/>
</dbReference>
<gene>
    <name evidence="11" type="ORF">EJ05DRAFT_513730</name>
</gene>
<evidence type="ECO:0000313" key="12">
    <source>
        <dbReference type="Proteomes" id="UP000799437"/>
    </source>
</evidence>
<keyword evidence="12" id="KW-1185">Reference proteome</keyword>
<evidence type="ECO:0000256" key="3">
    <source>
        <dbReference type="ARBA" id="ARBA00022763"/>
    </source>
</evidence>
<feature type="region of interest" description="Disordered" evidence="9">
    <location>
        <begin position="352"/>
        <end position="383"/>
    </location>
</feature>
<evidence type="ECO:0000256" key="5">
    <source>
        <dbReference type="ARBA" id="ARBA00023172"/>
    </source>
</evidence>
<feature type="compositionally biased region" description="Acidic residues" evidence="9">
    <location>
        <begin position="318"/>
        <end position="335"/>
    </location>
</feature>
<dbReference type="Gene3D" id="3.40.1440.10">
    <property type="entry name" value="GIY-YIG endonuclease"/>
    <property type="match status" value="1"/>
</dbReference>
<dbReference type="Proteomes" id="UP000799437">
    <property type="component" value="Unassembled WGS sequence"/>
</dbReference>
<reference evidence="11" key="1">
    <citation type="journal article" date="2020" name="Stud. Mycol.">
        <title>101 Dothideomycetes genomes: a test case for predicting lifestyles and emergence of pathogens.</title>
        <authorList>
            <person name="Haridas S."/>
            <person name="Albert R."/>
            <person name="Binder M."/>
            <person name="Bloem J."/>
            <person name="Labutti K."/>
            <person name="Salamov A."/>
            <person name="Andreopoulos B."/>
            <person name="Baker S."/>
            <person name="Barry K."/>
            <person name="Bills G."/>
            <person name="Bluhm B."/>
            <person name="Cannon C."/>
            <person name="Castanera R."/>
            <person name="Culley D."/>
            <person name="Daum C."/>
            <person name="Ezra D."/>
            <person name="Gonzalez J."/>
            <person name="Henrissat B."/>
            <person name="Kuo A."/>
            <person name="Liang C."/>
            <person name="Lipzen A."/>
            <person name="Lutzoni F."/>
            <person name="Magnuson J."/>
            <person name="Mondo S."/>
            <person name="Nolan M."/>
            <person name="Ohm R."/>
            <person name="Pangilinan J."/>
            <person name="Park H.-J."/>
            <person name="Ramirez L."/>
            <person name="Alfaro M."/>
            <person name="Sun H."/>
            <person name="Tritt A."/>
            <person name="Yoshinaga Y."/>
            <person name="Zwiers L.-H."/>
            <person name="Turgeon B."/>
            <person name="Goodwin S."/>
            <person name="Spatafora J."/>
            <person name="Crous P."/>
            <person name="Grigoriev I."/>
        </authorList>
    </citation>
    <scope>NUCLEOTIDE SEQUENCE</scope>
    <source>
        <strain evidence="11">CBS 121739</strain>
    </source>
</reference>
<name>A0A6A6VY86_9PEZI</name>
<dbReference type="CDD" id="cd10455">
    <property type="entry name" value="GIY-YIG_SLX1"/>
    <property type="match status" value="1"/>
</dbReference>
<dbReference type="PROSITE" id="PS50164">
    <property type="entry name" value="GIY_YIG"/>
    <property type="match status" value="1"/>
</dbReference>
<evidence type="ECO:0000256" key="9">
    <source>
        <dbReference type="SAM" id="MobiDB-lite"/>
    </source>
</evidence>
<accession>A0A6A6VY86</accession>
<protein>
    <recommendedName>
        <fullName evidence="10">GIY-YIG domain-containing protein</fullName>
    </recommendedName>
</protein>
<evidence type="ECO:0000313" key="11">
    <source>
        <dbReference type="EMBL" id="KAF2754809.1"/>
    </source>
</evidence>
<dbReference type="RefSeq" id="XP_033597260.1">
    <property type="nucleotide sequence ID" value="XM_033748460.1"/>
</dbReference>
<dbReference type="Gene3D" id="3.30.40.10">
    <property type="entry name" value="Zinc/RING finger domain, C3HC4 (zinc finger)"/>
    <property type="match status" value="1"/>
</dbReference>
<evidence type="ECO:0000256" key="7">
    <source>
        <dbReference type="ARBA" id="ARBA00023242"/>
    </source>
</evidence>
<keyword evidence="5 8" id="KW-0233">DNA recombination</keyword>
<keyword evidence="2 8" id="KW-0255">Endonuclease</keyword>
<dbReference type="InterPro" id="IPR000305">
    <property type="entry name" value="GIY-YIG_endonuc"/>
</dbReference>
<dbReference type="InterPro" id="IPR048749">
    <property type="entry name" value="SLX1_C"/>
</dbReference>
<comment type="function">
    <text evidence="8">Catalytic subunit of the SLX1-SLX4 structure-specific endonuclease that resolves DNA secondary structures generated during DNA repair and recombination. Has endonuclease activity towards branched DNA substrates, introducing single-strand cuts in duplex DNA close to junctions with ss-DNA.</text>
</comment>
<dbReference type="GeneID" id="54489514"/>